<evidence type="ECO:0000256" key="1">
    <source>
        <dbReference type="SAM" id="MobiDB-lite"/>
    </source>
</evidence>
<evidence type="ECO:0000313" key="3">
    <source>
        <dbReference type="Proteomes" id="UP000000763"/>
    </source>
</evidence>
<dbReference type="AlphaFoldDB" id="Q6ZC41"/>
<feature type="region of interest" description="Disordered" evidence="1">
    <location>
        <begin position="1"/>
        <end position="50"/>
    </location>
</feature>
<proteinExistence type="predicted"/>
<reference evidence="3" key="2">
    <citation type="journal article" date="2008" name="Nucleic Acids Res.">
        <title>The rice annotation project database (RAP-DB): 2008 update.</title>
        <authorList>
            <consortium name="The rice annotation project (RAP)"/>
        </authorList>
    </citation>
    <scope>GENOME REANNOTATION</scope>
    <source>
        <strain evidence="3">cv. Nipponbare</strain>
    </source>
</reference>
<accession>Q6ZC41</accession>
<sequence>MVAPPSPFFLPAIPPPSSSSLVGELPPPSTIAAEHGGRAPPHQQHGGLPPVEIPLPRFFCCGHRHHRATRCAVEEEEGKVAMGISEKLKEGGGKVDEPPMPLGLHVSATSLPHRTKIKSN</sequence>
<dbReference type="EMBL" id="AP004585">
    <property type="protein sequence ID" value="BAD09554.1"/>
    <property type="molecule type" value="Genomic_DNA"/>
</dbReference>
<dbReference type="Proteomes" id="UP000000763">
    <property type="component" value="Chromosome 8"/>
</dbReference>
<organism evidence="2 3">
    <name type="scientific">Oryza sativa subsp. japonica</name>
    <name type="common">Rice</name>
    <dbReference type="NCBI Taxonomy" id="39947"/>
    <lineage>
        <taxon>Eukaryota</taxon>
        <taxon>Viridiplantae</taxon>
        <taxon>Streptophyta</taxon>
        <taxon>Embryophyta</taxon>
        <taxon>Tracheophyta</taxon>
        <taxon>Spermatophyta</taxon>
        <taxon>Magnoliopsida</taxon>
        <taxon>Liliopsida</taxon>
        <taxon>Poales</taxon>
        <taxon>Poaceae</taxon>
        <taxon>BOP clade</taxon>
        <taxon>Oryzoideae</taxon>
        <taxon>Oryzeae</taxon>
        <taxon>Oryzinae</taxon>
        <taxon>Oryza</taxon>
        <taxon>Oryza sativa</taxon>
    </lineage>
</organism>
<gene>
    <name evidence="2" type="primary">P0470B03.16</name>
</gene>
<feature type="compositionally biased region" description="Pro residues" evidence="1">
    <location>
        <begin position="1"/>
        <end position="17"/>
    </location>
</feature>
<name>Q6ZC41_ORYSJ</name>
<reference evidence="3" key="1">
    <citation type="journal article" date="2005" name="Nature">
        <title>The map-based sequence of the rice genome.</title>
        <authorList>
            <consortium name="International rice genome sequencing project (IRGSP)"/>
            <person name="Matsumoto T."/>
            <person name="Wu J."/>
            <person name="Kanamori H."/>
            <person name="Katayose Y."/>
            <person name="Fujisawa M."/>
            <person name="Namiki N."/>
            <person name="Mizuno H."/>
            <person name="Yamamoto K."/>
            <person name="Antonio B.A."/>
            <person name="Baba T."/>
            <person name="Sakata K."/>
            <person name="Nagamura Y."/>
            <person name="Aoki H."/>
            <person name="Arikawa K."/>
            <person name="Arita K."/>
            <person name="Bito T."/>
            <person name="Chiden Y."/>
            <person name="Fujitsuka N."/>
            <person name="Fukunaka R."/>
            <person name="Hamada M."/>
            <person name="Harada C."/>
            <person name="Hayashi A."/>
            <person name="Hijishita S."/>
            <person name="Honda M."/>
            <person name="Hosokawa S."/>
            <person name="Ichikawa Y."/>
            <person name="Idonuma A."/>
            <person name="Iijima M."/>
            <person name="Ikeda M."/>
            <person name="Ikeno M."/>
            <person name="Ito K."/>
            <person name="Ito S."/>
            <person name="Ito T."/>
            <person name="Ito Y."/>
            <person name="Ito Y."/>
            <person name="Iwabuchi A."/>
            <person name="Kamiya K."/>
            <person name="Karasawa W."/>
            <person name="Kurita K."/>
            <person name="Katagiri S."/>
            <person name="Kikuta A."/>
            <person name="Kobayashi H."/>
            <person name="Kobayashi N."/>
            <person name="Machita K."/>
            <person name="Maehara T."/>
            <person name="Masukawa M."/>
            <person name="Mizubayashi T."/>
            <person name="Mukai Y."/>
            <person name="Nagasaki H."/>
            <person name="Nagata Y."/>
            <person name="Naito S."/>
            <person name="Nakashima M."/>
            <person name="Nakama Y."/>
            <person name="Nakamichi Y."/>
            <person name="Nakamura M."/>
            <person name="Meguro A."/>
            <person name="Negishi M."/>
            <person name="Ohta I."/>
            <person name="Ohta T."/>
            <person name="Okamoto M."/>
            <person name="Ono N."/>
            <person name="Saji S."/>
            <person name="Sakaguchi M."/>
            <person name="Sakai K."/>
            <person name="Shibata M."/>
            <person name="Shimokawa T."/>
            <person name="Song J."/>
            <person name="Takazaki Y."/>
            <person name="Terasawa K."/>
            <person name="Tsugane M."/>
            <person name="Tsuji K."/>
            <person name="Ueda S."/>
            <person name="Waki K."/>
            <person name="Yamagata H."/>
            <person name="Yamamoto M."/>
            <person name="Yamamoto S."/>
            <person name="Yamane H."/>
            <person name="Yoshiki S."/>
            <person name="Yoshihara R."/>
            <person name="Yukawa K."/>
            <person name="Zhong H."/>
            <person name="Yano M."/>
            <person name="Yuan Q."/>
            <person name="Ouyang S."/>
            <person name="Liu J."/>
            <person name="Jones K.M."/>
            <person name="Gansberger K."/>
            <person name="Moffat K."/>
            <person name="Hill J."/>
            <person name="Bera J."/>
            <person name="Fadrosh D."/>
            <person name="Jin S."/>
            <person name="Johri S."/>
            <person name="Kim M."/>
            <person name="Overton L."/>
            <person name="Reardon M."/>
            <person name="Tsitrin T."/>
            <person name="Vuong H."/>
            <person name="Weaver B."/>
            <person name="Ciecko A."/>
            <person name="Tallon L."/>
            <person name="Jackson J."/>
            <person name="Pai G."/>
            <person name="Aken S.V."/>
            <person name="Utterback T."/>
            <person name="Reidmuller S."/>
            <person name="Feldblyum T."/>
            <person name="Hsiao J."/>
            <person name="Zismann V."/>
            <person name="Iobst S."/>
            <person name="de Vazeille A.R."/>
            <person name="Buell C.R."/>
            <person name="Ying K."/>
            <person name="Li Y."/>
            <person name="Lu T."/>
            <person name="Huang Y."/>
            <person name="Zhao Q."/>
            <person name="Feng Q."/>
            <person name="Zhang L."/>
            <person name="Zhu J."/>
            <person name="Weng Q."/>
            <person name="Mu J."/>
            <person name="Lu Y."/>
            <person name="Fan D."/>
            <person name="Liu Y."/>
            <person name="Guan J."/>
            <person name="Zhang Y."/>
            <person name="Yu S."/>
            <person name="Liu X."/>
            <person name="Zhang Y."/>
            <person name="Hong G."/>
            <person name="Han B."/>
            <person name="Choisne N."/>
            <person name="Demange N."/>
            <person name="Orjeda G."/>
            <person name="Samain S."/>
            <person name="Cattolico L."/>
            <person name="Pelletier E."/>
            <person name="Couloux A."/>
            <person name="Segurens B."/>
            <person name="Wincker P."/>
            <person name="D'Hont A."/>
            <person name="Scarpelli C."/>
            <person name="Weissenbach J."/>
            <person name="Salanoubat M."/>
            <person name="Quetier F."/>
            <person name="Yu Y."/>
            <person name="Kim H.R."/>
            <person name="Rambo T."/>
            <person name="Currie J."/>
            <person name="Collura K."/>
            <person name="Luo M."/>
            <person name="Yang T."/>
            <person name="Ammiraju J.S.S."/>
            <person name="Engler F."/>
            <person name="Soderlund C."/>
            <person name="Wing R.A."/>
            <person name="Palmer L.E."/>
            <person name="de la Bastide M."/>
            <person name="Spiegel L."/>
            <person name="Nascimento L."/>
            <person name="Zutavern T."/>
            <person name="O'Shaughnessy A."/>
            <person name="Dike S."/>
            <person name="Dedhia N."/>
            <person name="Preston R."/>
            <person name="Balija V."/>
            <person name="McCombie W.R."/>
            <person name="Chow T."/>
            <person name="Chen H."/>
            <person name="Chung M."/>
            <person name="Chen C."/>
            <person name="Shaw J."/>
            <person name="Wu H."/>
            <person name="Hsiao K."/>
            <person name="Chao Y."/>
            <person name="Chu M."/>
            <person name="Cheng C."/>
            <person name="Hour A."/>
            <person name="Lee P."/>
            <person name="Lin S."/>
            <person name="Lin Y."/>
            <person name="Liou J."/>
            <person name="Liu S."/>
            <person name="Hsing Y."/>
            <person name="Raghuvanshi S."/>
            <person name="Mohanty A."/>
            <person name="Bharti A.K."/>
            <person name="Gaur A."/>
            <person name="Gupta V."/>
            <person name="Kumar D."/>
            <person name="Ravi V."/>
            <person name="Vij S."/>
            <person name="Kapur A."/>
            <person name="Khurana P."/>
            <person name="Khurana P."/>
            <person name="Khurana J.P."/>
            <person name="Tyagi A.K."/>
            <person name="Gaikwad K."/>
            <person name="Singh A."/>
            <person name="Dalal V."/>
            <person name="Srivastava S."/>
            <person name="Dixit A."/>
            <person name="Pal A.K."/>
            <person name="Ghazi I.A."/>
            <person name="Yadav M."/>
            <person name="Pandit A."/>
            <person name="Bhargava A."/>
            <person name="Sureshbabu K."/>
            <person name="Batra K."/>
            <person name="Sharma T.R."/>
            <person name="Mohapatra T."/>
            <person name="Singh N.K."/>
            <person name="Messing J."/>
            <person name="Nelson A.B."/>
            <person name="Fuks G."/>
            <person name="Kavchok S."/>
            <person name="Keizer G."/>
            <person name="Linton E."/>
            <person name="Llaca V."/>
            <person name="Song R."/>
            <person name="Tanyolac B."/>
            <person name="Young S."/>
            <person name="Ho-Il K."/>
            <person name="Hahn J.H."/>
            <person name="Sangsakoo G."/>
            <person name="Vanavichit A."/>
            <person name="de Mattos Luiz.A.T."/>
            <person name="Zimmer P.D."/>
            <person name="Malone G."/>
            <person name="Dellagostin O."/>
            <person name="de Oliveira A.C."/>
            <person name="Bevan M."/>
            <person name="Bancroft I."/>
            <person name="Minx P."/>
            <person name="Cordum H."/>
            <person name="Wilson R."/>
            <person name="Cheng Z."/>
            <person name="Jin W."/>
            <person name="Jiang J."/>
            <person name="Leong S.A."/>
            <person name="Iwama H."/>
            <person name="Gojobori T."/>
            <person name="Itoh T."/>
            <person name="Niimura Y."/>
            <person name="Fujii Y."/>
            <person name="Habara T."/>
            <person name="Sakai H."/>
            <person name="Sato Y."/>
            <person name="Wilson G."/>
            <person name="Kumar K."/>
            <person name="McCouch S."/>
            <person name="Juretic N."/>
            <person name="Hoen D."/>
            <person name="Wright S."/>
            <person name="Bruskiewich R."/>
            <person name="Bureau T."/>
            <person name="Miyao A."/>
            <person name="Hirochika H."/>
            <person name="Nishikawa T."/>
            <person name="Kadowaki K."/>
            <person name="Sugiura M."/>
            <person name="Burr B."/>
            <person name="Sasaki T."/>
        </authorList>
    </citation>
    <scope>NUCLEOTIDE SEQUENCE [LARGE SCALE GENOMIC DNA]</scope>
    <source>
        <strain evidence="3">cv. Nipponbare</strain>
    </source>
</reference>
<protein>
    <submittedName>
        <fullName evidence="2">Uncharacterized protein</fullName>
    </submittedName>
</protein>
<evidence type="ECO:0000313" key="2">
    <source>
        <dbReference type="EMBL" id="BAD09554.1"/>
    </source>
</evidence>